<dbReference type="SUPFAM" id="SSF47616">
    <property type="entry name" value="GST C-terminal domain-like"/>
    <property type="match status" value="1"/>
</dbReference>
<comment type="function">
    <text evidence="5">Is involved in the conjugation of reduced glutathione to a wide number of exogenous and endogenous hydrophobic electrophiles.</text>
</comment>
<dbReference type="InterPro" id="IPR045074">
    <property type="entry name" value="GST_C_Tau"/>
</dbReference>
<evidence type="ECO:0000256" key="5">
    <source>
        <dbReference type="RuleBase" id="RU369102"/>
    </source>
</evidence>
<feature type="domain" description="GST C-terminal" evidence="6">
    <location>
        <begin position="1"/>
        <end position="125"/>
    </location>
</feature>
<dbReference type="AlphaFoldDB" id="A0AAW0JLI4"/>
<keyword evidence="8" id="KW-1185">Reference proteome</keyword>
<comment type="subcellular location">
    <subcellularLocation>
        <location evidence="5">Cytoplasm</location>
        <location evidence="5">Cytosol</location>
    </subcellularLocation>
</comment>
<keyword evidence="1" id="KW-0216">Detoxification</keyword>
<evidence type="ECO:0000259" key="6">
    <source>
        <dbReference type="PROSITE" id="PS50405"/>
    </source>
</evidence>
<gene>
    <name evidence="7" type="primary">GSTU18</name>
    <name evidence="7" type="ORF">CFP56_030914</name>
</gene>
<dbReference type="EC" id="2.5.1.18" evidence="5"/>
<keyword evidence="5" id="KW-0963">Cytoplasm</keyword>
<evidence type="ECO:0000313" key="7">
    <source>
        <dbReference type="EMBL" id="KAK7827675.1"/>
    </source>
</evidence>
<dbReference type="FunFam" id="1.20.1050.10:FF:000016">
    <property type="entry name" value="Glutathione S-transferase U9"/>
    <property type="match status" value="1"/>
</dbReference>
<dbReference type="EMBL" id="PKMF04000517">
    <property type="protein sequence ID" value="KAK7827675.1"/>
    <property type="molecule type" value="Genomic_DNA"/>
</dbReference>
<name>A0AAW0JLI4_QUESU</name>
<keyword evidence="2 5" id="KW-0808">Transferase</keyword>
<evidence type="ECO:0000313" key="8">
    <source>
        <dbReference type="Proteomes" id="UP000237347"/>
    </source>
</evidence>
<dbReference type="PANTHER" id="PTHR11260:SF615">
    <property type="entry name" value="GLUTATHIONE S-TRANSFERASE U17"/>
    <property type="match status" value="1"/>
</dbReference>
<proteinExistence type="inferred from homology"/>
<evidence type="ECO:0000256" key="1">
    <source>
        <dbReference type="ARBA" id="ARBA00022575"/>
    </source>
</evidence>
<dbReference type="InterPro" id="IPR036282">
    <property type="entry name" value="Glutathione-S-Trfase_C_sf"/>
</dbReference>
<organism evidence="7 8">
    <name type="scientific">Quercus suber</name>
    <name type="common">Cork oak</name>
    <dbReference type="NCBI Taxonomy" id="58331"/>
    <lineage>
        <taxon>Eukaryota</taxon>
        <taxon>Viridiplantae</taxon>
        <taxon>Streptophyta</taxon>
        <taxon>Embryophyta</taxon>
        <taxon>Tracheophyta</taxon>
        <taxon>Spermatophyta</taxon>
        <taxon>Magnoliopsida</taxon>
        <taxon>eudicotyledons</taxon>
        <taxon>Gunneridae</taxon>
        <taxon>Pentapetalae</taxon>
        <taxon>rosids</taxon>
        <taxon>fabids</taxon>
        <taxon>Fagales</taxon>
        <taxon>Fagaceae</taxon>
        <taxon>Quercus</taxon>
    </lineage>
</organism>
<dbReference type="PANTHER" id="PTHR11260">
    <property type="entry name" value="GLUTATHIONE S-TRANSFERASE, GST, SUPERFAMILY, GST DOMAIN CONTAINING"/>
    <property type="match status" value="1"/>
</dbReference>
<dbReference type="GO" id="GO:0006749">
    <property type="term" value="P:glutathione metabolic process"/>
    <property type="evidence" value="ECO:0007669"/>
    <property type="project" value="InterPro"/>
</dbReference>
<dbReference type="GO" id="GO:0004364">
    <property type="term" value="F:glutathione transferase activity"/>
    <property type="evidence" value="ECO:0007669"/>
    <property type="project" value="UniProtKB-UniRule"/>
</dbReference>
<dbReference type="PROSITE" id="PS50405">
    <property type="entry name" value="GST_CTER"/>
    <property type="match status" value="1"/>
</dbReference>
<evidence type="ECO:0000256" key="4">
    <source>
        <dbReference type="ARBA" id="ARBA00047960"/>
    </source>
</evidence>
<dbReference type="CDD" id="cd03185">
    <property type="entry name" value="GST_C_Tau"/>
    <property type="match status" value="1"/>
</dbReference>
<sequence length="141" mass="15378">MAKNDVKVLGAWPSPYWFAAMRGLRTAQGEERKAFLDQVTEGLALLEEAFGKCSKGKAFFGGDRIGLLDIAFGSFLGWLKVTEKVNGVKLLDEAKTPGLVKWAERFCADAAVKSVMPETEKLLEFSKVLAAKMKGAPPPKN</sequence>
<protein>
    <recommendedName>
        <fullName evidence="5">Glutathione S-transferase</fullName>
        <ecNumber evidence="5">2.5.1.18</ecNumber>
    </recommendedName>
</protein>
<dbReference type="InterPro" id="IPR045073">
    <property type="entry name" value="Omega/Tau-like"/>
</dbReference>
<dbReference type="GO" id="GO:0009407">
    <property type="term" value="P:toxin catabolic process"/>
    <property type="evidence" value="ECO:0007669"/>
    <property type="project" value="UniProtKB-ARBA"/>
</dbReference>
<dbReference type="Pfam" id="PF13410">
    <property type="entry name" value="GST_C_2"/>
    <property type="match status" value="1"/>
</dbReference>
<evidence type="ECO:0000256" key="2">
    <source>
        <dbReference type="ARBA" id="ARBA00022679"/>
    </source>
</evidence>
<comment type="caution">
    <text evidence="7">The sequence shown here is derived from an EMBL/GenBank/DDBJ whole genome shotgun (WGS) entry which is preliminary data.</text>
</comment>
<evidence type="ECO:0000256" key="3">
    <source>
        <dbReference type="ARBA" id="ARBA00025743"/>
    </source>
</evidence>
<dbReference type="InterPro" id="IPR010987">
    <property type="entry name" value="Glutathione-S-Trfase_C-like"/>
</dbReference>
<dbReference type="Gene3D" id="1.20.1050.10">
    <property type="match status" value="1"/>
</dbReference>
<reference evidence="7 8" key="1">
    <citation type="journal article" date="2018" name="Sci. Data">
        <title>The draft genome sequence of cork oak.</title>
        <authorList>
            <person name="Ramos A.M."/>
            <person name="Usie A."/>
            <person name="Barbosa P."/>
            <person name="Barros P.M."/>
            <person name="Capote T."/>
            <person name="Chaves I."/>
            <person name="Simoes F."/>
            <person name="Abreu I."/>
            <person name="Carrasquinho I."/>
            <person name="Faro C."/>
            <person name="Guimaraes J.B."/>
            <person name="Mendonca D."/>
            <person name="Nobrega F."/>
            <person name="Rodrigues L."/>
            <person name="Saibo N.J.M."/>
            <person name="Varela M.C."/>
            <person name="Egas C."/>
            <person name="Matos J."/>
            <person name="Miguel C.M."/>
            <person name="Oliveira M.M."/>
            <person name="Ricardo C.P."/>
            <person name="Goncalves S."/>
        </authorList>
    </citation>
    <scope>NUCLEOTIDE SEQUENCE [LARGE SCALE GENOMIC DNA]</scope>
    <source>
        <strain evidence="8">cv. HL8</strain>
    </source>
</reference>
<comment type="similarity">
    <text evidence="3">Belongs to the GST superfamily. Tau family.</text>
</comment>
<comment type="catalytic activity">
    <reaction evidence="4 5">
        <text>RX + glutathione = an S-substituted glutathione + a halide anion + H(+)</text>
        <dbReference type="Rhea" id="RHEA:16437"/>
        <dbReference type="ChEBI" id="CHEBI:15378"/>
        <dbReference type="ChEBI" id="CHEBI:16042"/>
        <dbReference type="ChEBI" id="CHEBI:17792"/>
        <dbReference type="ChEBI" id="CHEBI:57925"/>
        <dbReference type="ChEBI" id="CHEBI:90779"/>
        <dbReference type="EC" id="2.5.1.18"/>
    </reaction>
</comment>
<dbReference type="GO" id="GO:0005829">
    <property type="term" value="C:cytosol"/>
    <property type="evidence" value="ECO:0007669"/>
    <property type="project" value="UniProtKB-SubCell"/>
</dbReference>
<accession>A0AAW0JLI4</accession>
<dbReference type="Proteomes" id="UP000237347">
    <property type="component" value="Unassembled WGS sequence"/>
</dbReference>